<dbReference type="InterPro" id="IPR006224">
    <property type="entry name" value="PsdUridine_synth_RluA-like_CS"/>
</dbReference>
<dbReference type="PROSITE" id="PS01129">
    <property type="entry name" value="PSI_RLU"/>
    <property type="match status" value="1"/>
</dbReference>
<feature type="domain" description="Pseudouridine synthase RsuA/RluA-like" evidence="3">
    <location>
        <begin position="11"/>
        <end position="190"/>
    </location>
</feature>
<dbReference type="InterPro" id="IPR006145">
    <property type="entry name" value="PsdUridine_synth_RsuA/RluA"/>
</dbReference>
<dbReference type="PANTHER" id="PTHR21600">
    <property type="entry name" value="MITOCHONDRIAL RNA PSEUDOURIDINE SYNTHASE"/>
    <property type="match status" value="1"/>
</dbReference>
<dbReference type="Proteomes" id="UP000176901">
    <property type="component" value="Unassembled WGS sequence"/>
</dbReference>
<dbReference type="PANTHER" id="PTHR21600:SF44">
    <property type="entry name" value="RIBOSOMAL LARGE SUBUNIT PSEUDOURIDINE SYNTHASE D"/>
    <property type="match status" value="1"/>
</dbReference>
<accession>A0A1G2R3J8</accession>
<evidence type="ECO:0000313" key="4">
    <source>
        <dbReference type="EMBL" id="OHA66651.1"/>
    </source>
</evidence>
<dbReference type="GO" id="GO:0000455">
    <property type="term" value="P:enzyme-directed rRNA pseudouridine synthesis"/>
    <property type="evidence" value="ECO:0007669"/>
    <property type="project" value="TreeGrafter"/>
</dbReference>
<dbReference type="Gene3D" id="3.30.2350.10">
    <property type="entry name" value="Pseudouridine synthase"/>
    <property type="match status" value="1"/>
</dbReference>
<dbReference type="InterPro" id="IPR020103">
    <property type="entry name" value="PsdUridine_synth_cat_dom_sf"/>
</dbReference>
<dbReference type="STRING" id="1802451.A3C82_02140"/>
<comment type="caution">
    <text evidence="4">The sequence shown here is derived from an EMBL/GenBank/DDBJ whole genome shotgun (WGS) entry which is preliminary data.</text>
</comment>
<dbReference type="EMBL" id="MHTW01000028">
    <property type="protein sequence ID" value="OHA66651.1"/>
    <property type="molecule type" value="Genomic_DNA"/>
</dbReference>
<comment type="similarity">
    <text evidence="1">Belongs to the pseudouridine synthase RluA family.</text>
</comment>
<dbReference type="AlphaFoldDB" id="A0A1G2R3J8"/>
<reference evidence="4 5" key="1">
    <citation type="journal article" date="2016" name="Nat. Commun.">
        <title>Thousands of microbial genomes shed light on interconnected biogeochemical processes in an aquifer system.</title>
        <authorList>
            <person name="Anantharaman K."/>
            <person name="Brown C.T."/>
            <person name="Hug L.A."/>
            <person name="Sharon I."/>
            <person name="Castelle C.J."/>
            <person name="Probst A.J."/>
            <person name="Thomas B.C."/>
            <person name="Singh A."/>
            <person name="Wilkins M.J."/>
            <person name="Karaoz U."/>
            <person name="Brodie E.L."/>
            <person name="Williams K.H."/>
            <person name="Hubbard S.S."/>
            <person name="Banfield J.F."/>
        </authorList>
    </citation>
    <scope>NUCLEOTIDE SEQUENCE [LARGE SCALE GENOMIC DNA]</scope>
</reference>
<dbReference type="GO" id="GO:0003723">
    <property type="term" value="F:RNA binding"/>
    <property type="evidence" value="ECO:0007669"/>
    <property type="project" value="InterPro"/>
</dbReference>
<organism evidence="4 5">
    <name type="scientific">Candidatus Wildermuthbacteria bacterium RIFCSPHIGHO2_02_FULL_47_12</name>
    <dbReference type="NCBI Taxonomy" id="1802451"/>
    <lineage>
        <taxon>Bacteria</taxon>
        <taxon>Candidatus Wildermuthiibacteriota</taxon>
    </lineage>
</organism>
<evidence type="ECO:0000256" key="2">
    <source>
        <dbReference type="ARBA" id="ARBA00023235"/>
    </source>
</evidence>
<name>A0A1G2R3J8_9BACT</name>
<protein>
    <recommendedName>
        <fullName evidence="3">Pseudouridine synthase RsuA/RluA-like domain-containing protein</fullName>
    </recommendedName>
</protein>
<evidence type="ECO:0000259" key="3">
    <source>
        <dbReference type="Pfam" id="PF00849"/>
    </source>
</evidence>
<dbReference type="Pfam" id="PF00849">
    <property type="entry name" value="PseudoU_synth_2"/>
    <property type="match status" value="1"/>
</dbReference>
<evidence type="ECO:0000313" key="5">
    <source>
        <dbReference type="Proteomes" id="UP000176901"/>
    </source>
</evidence>
<dbReference type="SUPFAM" id="SSF55120">
    <property type="entry name" value="Pseudouridine synthase"/>
    <property type="match status" value="1"/>
</dbReference>
<dbReference type="InterPro" id="IPR050188">
    <property type="entry name" value="RluA_PseudoU_synthase"/>
</dbReference>
<proteinExistence type="inferred from homology"/>
<dbReference type="GO" id="GO:0009982">
    <property type="term" value="F:pseudouridine synthase activity"/>
    <property type="evidence" value="ECO:0007669"/>
    <property type="project" value="InterPro"/>
</dbReference>
<keyword evidence="2" id="KW-0413">Isomerase</keyword>
<dbReference type="GO" id="GO:0140098">
    <property type="term" value="F:catalytic activity, acting on RNA"/>
    <property type="evidence" value="ECO:0007669"/>
    <property type="project" value="UniProtKB-ARBA"/>
</dbReference>
<sequence length="246" mass="27357">MVFSVLYEDNHVIAVYKPAGMLTQGDKSGDPCLMDEVKGYLKKKYKKPGNVFLGLVHRLDRPVAGIVLFAKTSKGASRLSEQFRNRTIEKTYHALVVGKPHAKTLGQSKLLYFDGRFSEPSEVSVKNRTGSRVLVNYLIKDKAKKKADIQENIGQRAELEYDVVASYGRCSLVKILLKTGRFHQIRAQFSFAGHPVLGDTKYGAPFALPNKSIALCATSIAFTLPTKEERKTVSIPIPSSWSAYKT</sequence>
<dbReference type="CDD" id="cd02869">
    <property type="entry name" value="PseudoU_synth_RluA_like"/>
    <property type="match status" value="1"/>
</dbReference>
<evidence type="ECO:0000256" key="1">
    <source>
        <dbReference type="ARBA" id="ARBA00010876"/>
    </source>
</evidence>
<gene>
    <name evidence="4" type="ORF">A3C82_02140</name>
</gene>